<dbReference type="SMART" id="SM00829">
    <property type="entry name" value="PKS_ER"/>
    <property type="match status" value="1"/>
</dbReference>
<proteinExistence type="predicted"/>
<dbReference type="InterPro" id="IPR036291">
    <property type="entry name" value="NAD(P)-bd_dom_sf"/>
</dbReference>
<gene>
    <name evidence="2" type="ORF">JKP34_13950</name>
</gene>
<dbReference type="RefSeq" id="WP_201922694.1">
    <property type="nucleotide sequence ID" value="NZ_JAERQG010000003.1"/>
</dbReference>
<dbReference type="Gene3D" id="3.40.50.720">
    <property type="entry name" value="NAD(P)-binding Rossmann-like Domain"/>
    <property type="match status" value="1"/>
</dbReference>
<organism evidence="2 3">
    <name type="scientific">Marivirga atlantica</name>
    <dbReference type="NCBI Taxonomy" id="1548457"/>
    <lineage>
        <taxon>Bacteria</taxon>
        <taxon>Pseudomonadati</taxon>
        <taxon>Bacteroidota</taxon>
        <taxon>Cytophagia</taxon>
        <taxon>Cytophagales</taxon>
        <taxon>Marivirgaceae</taxon>
        <taxon>Marivirga</taxon>
    </lineage>
</organism>
<dbReference type="InterPro" id="IPR020843">
    <property type="entry name" value="ER"/>
</dbReference>
<dbReference type="PANTHER" id="PTHR11695">
    <property type="entry name" value="ALCOHOL DEHYDROGENASE RELATED"/>
    <property type="match status" value="1"/>
</dbReference>
<dbReference type="PANTHER" id="PTHR11695:SF648">
    <property type="entry name" value="ZINC-BINDING OXIDOREDUCTASE"/>
    <property type="match status" value="1"/>
</dbReference>
<dbReference type="EMBL" id="JAERQG010000003">
    <property type="protein sequence ID" value="MBL0766364.1"/>
    <property type="molecule type" value="Genomic_DNA"/>
</dbReference>
<evidence type="ECO:0000259" key="1">
    <source>
        <dbReference type="SMART" id="SM00829"/>
    </source>
</evidence>
<evidence type="ECO:0000313" key="2">
    <source>
        <dbReference type="EMBL" id="MBL0766364.1"/>
    </source>
</evidence>
<dbReference type="PROSITE" id="PS01162">
    <property type="entry name" value="QOR_ZETA_CRYSTAL"/>
    <property type="match status" value="1"/>
</dbReference>
<dbReference type="GO" id="GO:0008270">
    <property type="term" value="F:zinc ion binding"/>
    <property type="evidence" value="ECO:0007669"/>
    <property type="project" value="InterPro"/>
</dbReference>
<dbReference type="InterPro" id="IPR011032">
    <property type="entry name" value="GroES-like_sf"/>
</dbReference>
<dbReference type="AlphaFoldDB" id="A0A937AH49"/>
<accession>A0A937AH49</accession>
<sequence length="324" mass="35549">MLSHLFNSYSPIYELEIGERPIPEPNKDEVLIKVHCASLNDWDLELLQGKPFINKILFGLFKPKIESLGIDVAGEVIALGEDCKNFQIGDRVFGDLSSGKWGALAQFTTAREKELHKIPDSMSFEEAAATPQAALLALQGLLGFGNLDKGKTILINGAGGGVGTFAIQLAKANGLHITGVDKESKFELMKSLGCDVVIDYRKENFTDREDSFDYILDAKSFLKPKDYLRALRKDGIYATAGGSIPLLLEIAFKGFMASTFGSKKLKVIGLEPNKNLDIIIASFEEGKLKPVVDNNIFSLNQLADAFDYLQKGEHLGKVVINIPH</sequence>
<dbReference type="SUPFAM" id="SSF51735">
    <property type="entry name" value="NAD(P)-binding Rossmann-fold domains"/>
    <property type="match status" value="1"/>
</dbReference>
<evidence type="ECO:0000313" key="3">
    <source>
        <dbReference type="Proteomes" id="UP000642920"/>
    </source>
</evidence>
<dbReference type="SUPFAM" id="SSF50129">
    <property type="entry name" value="GroES-like"/>
    <property type="match status" value="1"/>
</dbReference>
<dbReference type="InterPro" id="IPR013154">
    <property type="entry name" value="ADH-like_N"/>
</dbReference>
<feature type="domain" description="Enoyl reductase (ER)" evidence="1">
    <location>
        <begin position="10"/>
        <end position="320"/>
    </location>
</feature>
<dbReference type="GO" id="GO:0016491">
    <property type="term" value="F:oxidoreductase activity"/>
    <property type="evidence" value="ECO:0007669"/>
    <property type="project" value="InterPro"/>
</dbReference>
<dbReference type="CDD" id="cd08267">
    <property type="entry name" value="MDR1"/>
    <property type="match status" value="1"/>
</dbReference>
<dbReference type="Proteomes" id="UP000642920">
    <property type="component" value="Unassembled WGS sequence"/>
</dbReference>
<reference evidence="2" key="1">
    <citation type="submission" date="2021-01" db="EMBL/GenBank/DDBJ databases">
        <title>Marivirga sp. nov., isolated from intertidal surface sediments.</title>
        <authorList>
            <person name="Zhang M."/>
        </authorList>
    </citation>
    <scope>NUCLEOTIDE SEQUENCE</scope>
    <source>
        <strain evidence="2">SM1354</strain>
    </source>
</reference>
<keyword evidence="3" id="KW-1185">Reference proteome</keyword>
<dbReference type="Pfam" id="PF13602">
    <property type="entry name" value="ADH_zinc_N_2"/>
    <property type="match status" value="1"/>
</dbReference>
<dbReference type="InterPro" id="IPR050700">
    <property type="entry name" value="YIM1/Zinc_Alcohol_DH_Fams"/>
</dbReference>
<protein>
    <submittedName>
        <fullName evidence="2">NAD(P)-dependent alcohol dehydrogenase</fullName>
    </submittedName>
</protein>
<comment type="caution">
    <text evidence="2">The sequence shown here is derived from an EMBL/GenBank/DDBJ whole genome shotgun (WGS) entry which is preliminary data.</text>
</comment>
<dbReference type="InterPro" id="IPR002364">
    <property type="entry name" value="Quin_OxRdtase/zeta-crystal_CS"/>
</dbReference>
<dbReference type="Pfam" id="PF08240">
    <property type="entry name" value="ADH_N"/>
    <property type="match status" value="1"/>
</dbReference>
<dbReference type="Gene3D" id="3.90.180.10">
    <property type="entry name" value="Medium-chain alcohol dehydrogenases, catalytic domain"/>
    <property type="match status" value="1"/>
</dbReference>
<name>A0A937AH49_9BACT</name>